<protein>
    <submittedName>
        <fullName evidence="2">Uncharacterized protein</fullName>
    </submittedName>
</protein>
<name>A0ABT2X1L3_9RHOB</name>
<reference evidence="2 3" key="1">
    <citation type="submission" date="2022-10" db="EMBL/GenBank/DDBJ databases">
        <title>Defluviimonas sp. nov., isolated from ocean surface sediments.</title>
        <authorList>
            <person name="He W."/>
            <person name="Wang L."/>
            <person name="Zhang D.-F."/>
        </authorList>
    </citation>
    <scope>NUCLEOTIDE SEQUENCE [LARGE SCALE GENOMIC DNA]</scope>
    <source>
        <strain evidence="2 3">WL0024</strain>
    </source>
</reference>
<evidence type="ECO:0000256" key="1">
    <source>
        <dbReference type="SAM" id="SignalP"/>
    </source>
</evidence>
<accession>A0ABT2X1L3</accession>
<comment type="caution">
    <text evidence="2">The sequence shown here is derived from an EMBL/GenBank/DDBJ whole genome shotgun (WGS) entry which is preliminary data.</text>
</comment>
<feature type="signal peptide" evidence="1">
    <location>
        <begin position="1"/>
        <end position="24"/>
    </location>
</feature>
<evidence type="ECO:0000313" key="2">
    <source>
        <dbReference type="EMBL" id="MCU9847821.1"/>
    </source>
</evidence>
<dbReference type="EMBL" id="JAOVQO010000006">
    <property type="protein sequence ID" value="MCU9847821.1"/>
    <property type="molecule type" value="Genomic_DNA"/>
</dbReference>
<feature type="chain" id="PRO_5046467914" evidence="1">
    <location>
        <begin position="25"/>
        <end position="150"/>
    </location>
</feature>
<evidence type="ECO:0000313" key="3">
    <source>
        <dbReference type="Proteomes" id="UP001209535"/>
    </source>
</evidence>
<keyword evidence="1" id="KW-0732">Signal</keyword>
<proteinExistence type="predicted"/>
<organism evidence="2 3">
    <name type="scientific">Albidovulum salinarum</name>
    <dbReference type="NCBI Taxonomy" id="2984153"/>
    <lineage>
        <taxon>Bacteria</taxon>
        <taxon>Pseudomonadati</taxon>
        <taxon>Pseudomonadota</taxon>
        <taxon>Alphaproteobacteria</taxon>
        <taxon>Rhodobacterales</taxon>
        <taxon>Paracoccaceae</taxon>
        <taxon>Albidovulum</taxon>
    </lineage>
</organism>
<gene>
    <name evidence="2" type="ORF">OEZ60_07355</name>
</gene>
<sequence length="150" mass="16354">MRKFLNALRASAALALLAAVPAKAESWLCIDEENLGLERADQGWKTSRPAPEKWMVTLEDGTYRLSSFSLEQIKRTDEAARDMDLSYICYSPDGSNLIIVCEGGLGGRFEFAPEKLRFVSFSGHVFYLGGFDDGPGAPGPHFSLGTCAAL</sequence>
<dbReference type="Proteomes" id="UP001209535">
    <property type="component" value="Unassembled WGS sequence"/>
</dbReference>
<keyword evidence="3" id="KW-1185">Reference proteome</keyword>
<dbReference type="RefSeq" id="WP_263334661.1">
    <property type="nucleotide sequence ID" value="NZ_JAOVQO010000006.1"/>
</dbReference>